<dbReference type="GO" id="GO:0005829">
    <property type="term" value="C:cytosol"/>
    <property type="evidence" value="ECO:0007669"/>
    <property type="project" value="TreeGrafter"/>
</dbReference>
<dbReference type="GO" id="GO:0035529">
    <property type="term" value="F:NADH pyrophosphatase activity"/>
    <property type="evidence" value="ECO:0007669"/>
    <property type="project" value="TreeGrafter"/>
</dbReference>
<accession>A0A9W7DPM8</accession>
<feature type="domain" description="Nudix hydrolase" evidence="10">
    <location>
        <begin position="234"/>
        <end position="367"/>
    </location>
</feature>
<dbReference type="OrthoDB" id="10249612at2759"/>
<dbReference type="Gene3D" id="3.90.79.20">
    <property type="match status" value="1"/>
</dbReference>
<comment type="caution">
    <text evidence="11">The sequence shown here is derived from an EMBL/GenBank/DDBJ whole genome shotgun (WGS) entry which is preliminary data.</text>
</comment>
<evidence type="ECO:0000256" key="4">
    <source>
        <dbReference type="ARBA" id="ARBA00012381"/>
    </source>
</evidence>
<comment type="cofactor">
    <cofactor evidence="1">
        <name>Mg(2+)</name>
        <dbReference type="ChEBI" id="CHEBI:18420"/>
    </cofactor>
</comment>
<comment type="catalytic activity">
    <reaction evidence="9">
        <text>a 5'-end NAD(+)-phospho-ribonucleoside in mRNA + H2O = a 5'-end phospho-adenosine-phospho-ribonucleoside in mRNA + beta-nicotinamide D-ribonucleotide + 2 H(+)</text>
        <dbReference type="Rhea" id="RHEA:60876"/>
        <dbReference type="Rhea" id="RHEA-COMP:15698"/>
        <dbReference type="Rhea" id="RHEA-COMP:15719"/>
        <dbReference type="ChEBI" id="CHEBI:14649"/>
        <dbReference type="ChEBI" id="CHEBI:15377"/>
        <dbReference type="ChEBI" id="CHEBI:15378"/>
        <dbReference type="ChEBI" id="CHEBI:144029"/>
        <dbReference type="ChEBI" id="CHEBI:144051"/>
    </reaction>
    <physiologicalReaction direction="left-to-right" evidence="9">
        <dbReference type="Rhea" id="RHEA:60877"/>
    </physiologicalReaction>
</comment>
<comment type="similarity">
    <text evidence="3">Belongs to the Nudix hydrolase family. NudC subfamily.</text>
</comment>
<dbReference type="InterPro" id="IPR000086">
    <property type="entry name" value="NUDIX_hydrolase_dom"/>
</dbReference>
<dbReference type="Pfam" id="PF00293">
    <property type="entry name" value="NUDIX"/>
    <property type="match status" value="1"/>
</dbReference>
<dbReference type="InterPro" id="IPR050241">
    <property type="entry name" value="NAD-cap_RNA_hydrolase_NudC"/>
</dbReference>
<name>A0A9W7DPM8_AMBMO</name>
<organism evidence="11 12">
    <name type="scientific">Ambrosiozyma monospora</name>
    <name type="common">Yeast</name>
    <name type="synonym">Endomycopsis monosporus</name>
    <dbReference type="NCBI Taxonomy" id="43982"/>
    <lineage>
        <taxon>Eukaryota</taxon>
        <taxon>Fungi</taxon>
        <taxon>Dikarya</taxon>
        <taxon>Ascomycota</taxon>
        <taxon>Saccharomycotina</taxon>
        <taxon>Pichiomycetes</taxon>
        <taxon>Pichiales</taxon>
        <taxon>Pichiaceae</taxon>
        <taxon>Ambrosiozyma</taxon>
    </lineage>
</organism>
<keyword evidence="6" id="KW-0378">Hydrolase</keyword>
<keyword evidence="12" id="KW-1185">Reference proteome</keyword>
<dbReference type="PANTHER" id="PTHR42904:SF6">
    <property type="entry name" value="NAD-CAPPED RNA HYDROLASE NUDT12"/>
    <property type="match status" value="1"/>
</dbReference>
<dbReference type="Proteomes" id="UP001165063">
    <property type="component" value="Unassembled WGS sequence"/>
</dbReference>
<dbReference type="GO" id="GO:0046872">
    <property type="term" value="F:metal ion binding"/>
    <property type="evidence" value="ECO:0007669"/>
    <property type="project" value="UniProtKB-KW"/>
</dbReference>
<evidence type="ECO:0000313" key="11">
    <source>
        <dbReference type="EMBL" id="GMG60206.1"/>
    </source>
</evidence>
<evidence type="ECO:0000256" key="8">
    <source>
        <dbReference type="ARBA" id="ARBA00023027"/>
    </source>
</evidence>
<keyword evidence="5" id="KW-0479">Metal-binding</keyword>
<dbReference type="GO" id="GO:0005777">
    <property type="term" value="C:peroxisome"/>
    <property type="evidence" value="ECO:0007669"/>
    <property type="project" value="TreeGrafter"/>
</dbReference>
<evidence type="ECO:0000256" key="3">
    <source>
        <dbReference type="ARBA" id="ARBA00009595"/>
    </source>
</evidence>
<dbReference type="Gene3D" id="3.90.79.10">
    <property type="entry name" value="Nucleoside Triphosphate Pyrophosphohydrolase"/>
    <property type="match status" value="1"/>
</dbReference>
<comment type="cofactor">
    <cofactor evidence="2">
        <name>Zn(2+)</name>
        <dbReference type="ChEBI" id="CHEBI:29105"/>
    </cofactor>
</comment>
<evidence type="ECO:0000259" key="10">
    <source>
        <dbReference type="PROSITE" id="PS51462"/>
    </source>
</evidence>
<dbReference type="Pfam" id="PF09297">
    <property type="entry name" value="Zn_ribbon_NUD"/>
    <property type="match status" value="1"/>
</dbReference>
<reference evidence="11" key="1">
    <citation type="submission" date="2023-04" db="EMBL/GenBank/DDBJ databases">
        <title>Ambrosiozyma monospora NBRC 1965.</title>
        <authorList>
            <person name="Ichikawa N."/>
            <person name="Sato H."/>
            <person name="Tonouchi N."/>
        </authorList>
    </citation>
    <scope>NUCLEOTIDE SEQUENCE</scope>
    <source>
        <strain evidence="11">NBRC 1965</strain>
    </source>
</reference>
<evidence type="ECO:0000256" key="7">
    <source>
        <dbReference type="ARBA" id="ARBA00022842"/>
    </source>
</evidence>
<dbReference type="SUPFAM" id="SSF55811">
    <property type="entry name" value="Nudix"/>
    <property type="match status" value="1"/>
</dbReference>
<gene>
    <name evidence="11" type="ORF">Amon01_000876400</name>
</gene>
<keyword evidence="7" id="KW-0460">Magnesium</keyword>
<dbReference type="InterPro" id="IPR015797">
    <property type="entry name" value="NUDIX_hydrolase-like_dom_sf"/>
</dbReference>
<dbReference type="InterPro" id="IPR049734">
    <property type="entry name" value="NudC-like_C"/>
</dbReference>
<dbReference type="PANTHER" id="PTHR42904">
    <property type="entry name" value="NUDIX HYDROLASE, NUDC SUBFAMILY"/>
    <property type="match status" value="1"/>
</dbReference>
<evidence type="ECO:0000256" key="9">
    <source>
        <dbReference type="ARBA" id="ARBA00023679"/>
    </source>
</evidence>
<dbReference type="GO" id="GO:0006742">
    <property type="term" value="P:NADP+ catabolic process"/>
    <property type="evidence" value="ECO:0007669"/>
    <property type="project" value="TreeGrafter"/>
</dbReference>
<keyword evidence="8" id="KW-0520">NAD</keyword>
<evidence type="ECO:0000313" key="12">
    <source>
        <dbReference type="Proteomes" id="UP001165063"/>
    </source>
</evidence>
<dbReference type="InterPro" id="IPR015376">
    <property type="entry name" value="Znr_NADH_PPase"/>
</dbReference>
<dbReference type="EMBL" id="BSXU01008344">
    <property type="protein sequence ID" value="GMG60206.1"/>
    <property type="molecule type" value="Genomic_DNA"/>
</dbReference>
<evidence type="ECO:0000256" key="2">
    <source>
        <dbReference type="ARBA" id="ARBA00001947"/>
    </source>
</evidence>
<proteinExistence type="inferred from homology"/>
<evidence type="ECO:0000256" key="6">
    <source>
        <dbReference type="ARBA" id="ARBA00022801"/>
    </source>
</evidence>
<dbReference type="CDD" id="cd03429">
    <property type="entry name" value="NUDIX_NADH_pyrophosphatase_Nudt13"/>
    <property type="match status" value="1"/>
</dbReference>
<protein>
    <recommendedName>
        <fullName evidence="4">NAD(+) diphosphatase</fullName>
        <ecNumber evidence="4">3.6.1.22</ecNumber>
    </recommendedName>
</protein>
<evidence type="ECO:0000256" key="1">
    <source>
        <dbReference type="ARBA" id="ARBA00001946"/>
    </source>
</evidence>
<dbReference type="GO" id="GO:0019677">
    <property type="term" value="P:NAD+ catabolic process"/>
    <property type="evidence" value="ECO:0007669"/>
    <property type="project" value="TreeGrafter"/>
</dbReference>
<dbReference type="AlphaFoldDB" id="A0A9W7DPM8"/>
<dbReference type="PROSITE" id="PS51462">
    <property type="entry name" value="NUDIX"/>
    <property type="match status" value="1"/>
</dbReference>
<evidence type="ECO:0000256" key="5">
    <source>
        <dbReference type="ARBA" id="ARBA00022723"/>
    </source>
</evidence>
<sequence length="393" mass="43824">MIDKVLILKSDLNLLVLPIGSLPSWVQSIFERFGELNGVADDAMKGDVDALQKLKLIRDESGVSVVFLGLDEDGFDDKFITCGNSLSKDFKVLSIGLDEDTKIDGKVKDEVDGNGFYTDSSVFEYKGYKGRPIFAVEVTNNTKLDQFLTNLSTPQNEVTVAPSVLDLLKLKNNEASLFSYSKMYLDWLMKNQFCPGCGSKVAPIDAGTKLLCTSNPKEVDCPVKRTKVNNVCFPRTDPVTIIAVLSQDGKKILLGHNKRHRKEFGSKMFTTVAGFMEPGETIEESTTREIWEETGCKVSRIKIMKSQPWPFPACLMIGCFGYVEFNGVNEKINLELDKELDECRWFDVEDIRKLAFGESIEGLEMVQDITLPFSGSIAFELIKAAVAPEKSRL</sequence>
<dbReference type="EC" id="3.6.1.22" evidence="4"/>